<dbReference type="Pfam" id="PF02776">
    <property type="entry name" value="TPP_enzyme_N"/>
    <property type="match status" value="1"/>
</dbReference>
<proteinExistence type="inferred from homology"/>
<reference evidence="7 8" key="2">
    <citation type="submission" date="2019-09" db="EMBL/GenBank/DDBJ databases">
        <title>Mesorhizobium sp. MaA-C15 isolated from Microcystis aeruginosa.</title>
        <authorList>
            <person name="Jeong S.E."/>
            <person name="Jin H.M."/>
            <person name="Jeon C.O."/>
        </authorList>
    </citation>
    <scope>NUCLEOTIDE SEQUENCE [LARGE SCALE GENOMIC DNA]</scope>
    <source>
        <strain evidence="7 8">MaA-C15</strain>
    </source>
</reference>
<organism evidence="7 8">
    <name type="scientific">Neoaquamicrobium microcysteis</name>
    <dbReference type="NCBI Taxonomy" id="2682781"/>
    <lineage>
        <taxon>Bacteria</taxon>
        <taxon>Pseudomonadati</taxon>
        <taxon>Pseudomonadota</taxon>
        <taxon>Alphaproteobacteria</taxon>
        <taxon>Hyphomicrobiales</taxon>
        <taxon>Phyllobacteriaceae</taxon>
        <taxon>Neoaquamicrobium</taxon>
    </lineage>
</organism>
<sequence length="616" mass="65230">MTATIRLTMAQALTRYLAAQKTAIDGETVPIFAGVWAIFGHGNVAGLGEALWHVSDELPTYRAHNEQAMTHAAIAFAKASFRRRMMAATTSIGPGATNLVTAAALAHVNRLPLLLLPGDVFASRIPDPVLQQVEDFGDGTVSANDCLRPVSRYFDRITRPEQIVPAMARAMQVLTDPADCGPVTLALCQDVQAEAYDYPETFFEERIWTPRRPRPDSGELGRALDALKAARNPLIVAGGGVLYSQASAALAAFAEATGTPVCETQGGKSALPDDHPLNMGAVGVTGTSAANSLAQEADLILAVGTRLQDFTTGSWALFQNGDKKIVGLNVQPFDAGKHRALPLVADAREGLAELSSALGGWRTPAAWTDDAKAGKTSWRRDADQALAATNAALPSDAQVIGAVQRALGSDVTLLHAAGGLPGELHKLWRAGAPGSYHAEYGYSTMGYEIAGGLGVKLAKPDGEVVVMLGDGSYLMLNSEIATSVMLGVKLTIVLLDNRGFGCINRLQRATGGESFNNLLEHTRHETLPQIDFAAHAASLGAIAVKVASIAELEGALEKAKGNDRTTVIVIDTDPLASTEAGGYWWDVAVPEVSERAEVLEKRRAYEDAVKLQRLGD</sequence>
<dbReference type="EMBL" id="VSZS01000057">
    <property type="protein sequence ID" value="TYR34050.1"/>
    <property type="molecule type" value="Genomic_DNA"/>
</dbReference>
<dbReference type="GO" id="GO:0050660">
    <property type="term" value="F:flavin adenine dinucleotide binding"/>
    <property type="evidence" value="ECO:0007669"/>
    <property type="project" value="TreeGrafter"/>
</dbReference>
<dbReference type="InterPro" id="IPR029035">
    <property type="entry name" value="DHS-like_NAD/FAD-binding_dom"/>
</dbReference>
<dbReference type="GO" id="GO:0000287">
    <property type="term" value="F:magnesium ion binding"/>
    <property type="evidence" value="ECO:0007669"/>
    <property type="project" value="InterPro"/>
</dbReference>
<dbReference type="GO" id="GO:0005948">
    <property type="term" value="C:acetolactate synthase complex"/>
    <property type="evidence" value="ECO:0007669"/>
    <property type="project" value="TreeGrafter"/>
</dbReference>
<evidence type="ECO:0000256" key="2">
    <source>
        <dbReference type="ARBA" id="ARBA00023052"/>
    </source>
</evidence>
<dbReference type="SUPFAM" id="SSF52518">
    <property type="entry name" value="Thiamin diphosphate-binding fold (THDP-binding)"/>
    <property type="match status" value="2"/>
</dbReference>
<feature type="domain" description="Thiamine pyrophosphate enzyme N-terminal TPP-binding" evidence="6">
    <location>
        <begin position="56"/>
        <end position="131"/>
    </location>
</feature>
<dbReference type="InterPro" id="IPR030817">
    <property type="entry name" value="Myo_inos_IolD"/>
</dbReference>
<evidence type="ECO:0000259" key="4">
    <source>
        <dbReference type="Pfam" id="PF00205"/>
    </source>
</evidence>
<dbReference type="RefSeq" id="WP_148913812.1">
    <property type="nucleotide sequence ID" value="NZ_VSZS01000057.1"/>
</dbReference>
<dbReference type="GO" id="GO:0009097">
    <property type="term" value="P:isoleucine biosynthetic process"/>
    <property type="evidence" value="ECO:0007669"/>
    <property type="project" value="TreeGrafter"/>
</dbReference>
<accession>A0A5D4H5F3</accession>
<dbReference type="OrthoDB" id="3194735at2"/>
<feature type="domain" description="Thiamine pyrophosphate enzyme central" evidence="4">
    <location>
        <begin position="222"/>
        <end position="354"/>
    </location>
</feature>
<reference evidence="7 8" key="1">
    <citation type="submission" date="2019-08" db="EMBL/GenBank/DDBJ databases">
        <authorList>
            <person name="Seo Y.L."/>
        </authorList>
    </citation>
    <scope>NUCLEOTIDE SEQUENCE [LARGE SCALE GENOMIC DNA]</scope>
    <source>
        <strain evidence="7 8">MaA-C15</strain>
    </source>
</reference>
<dbReference type="GO" id="GO:0102481">
    <property type="term" value="F:3D-(3,5/4)-trihydroxycyclohexane-1,2-dione hydrolase activity"/>
    <property type="evidence" value="ECO:0007669"/>
    <property type="project" value="UniProtKB-EC"/>
</dbReference>
<dbReference type="AlphaFoldDB" id="A0A5D4H5F3"/>
<comment type="similarity">
    <text evidence="1 3">Belongs to the TPP enzyme family.</text>
</comment>
<dbReference type="GO" id="GO:0009099">
    <property type="term" value="P:L-valine biosynthetic process"/>
    <property type="evidence" value="ECO:0007669"/>
    <property type="project" value="TreeGrafter"/>
</dbReference>
<dbReference type="Pfam" id="PF02775">
    <property type="entry name" value="TPP_enzyme_C"/>
    <property type="match status" value="1"/>
</dbReference>
<dbReference type="InterPro" id="IPR011766">
    <property type="entry name" value="TPP_enzyme_TPP-bd"/>
</dbReference>
<keyword evidence="8" id="KW-1185">Reference proteome</keyword>
<dbReference type="SUPFAM" id="SSF52467">
    <property type="entry name" value="DHS-like NAD/FAD-binding domain"/>
    <property type="match status" value="1"/>
</dbReference>
<keyword evidence="2 3" id="KW-0786">Thiamine pyrophosphate</keyword>
<evidence type="ECO:0000313" key="8">
    <source>
        <dbReference type="Proteomes" id="UP000323258"/>
    </source>
</evidence>
<dbReference type="EC" id="3.7.1.22" evidence="7"/>
<evidence type="ECO:0000256" key="1">
    <source>
        <dbReference type="ARBA" id="ARBA00007812"/>
    </source>
</evidence>
<dbReference type="Gene3D" id="3.40.50.1220">
    <property type="entry name" value="TPP-binding domain"/>
    <property type="match status" value="1"/>
</dbReference>
<dbReference type="GO" id="GO:0003984">
    <property type="term" value="F:acetolactate synthase activity"/>
    <property type="evidence" value="ECO:0007669"/>
    <property type="project" value="TreeGrafter"/>
</dbReference>
<dbReference type="InterPro" id="IPR045229">
    <property type="entry name" value="TPP_enz"/>
</dbReference>
<dbReference type="GO" id="GO:0030976">
    <property type="term" value="F:thiamine pyrophosphate binding"/>
    <property type="evidence" value="ECO:0007669"/>
    <property type="project" value="InterPro"/>
</dbReference>
<dbReference type="NCBIfam" id="TIGR04377">
    <property type="entry name" value="myo_inos_iolD"/>
    <property type="match status" value="1"/>
</dbReference>
<gene>
    <name evidence="7" type="primary">iolD</name>
    <name evidence="7" type="ORF">FY036_06045</name>
</gene>
<comment type="caution">
    <text evidence="7">The sequence shown here is derived from an EMBL/GenBank/DDBJ whole genome shotgun (WGS) entry which is preliminary data.</text>
</comment>
<dbReference type="PANTHER" id="PTHR18968:SF9">
    <property type="entry name" value="3D-(3,5_4)-TRIHYDROXYCYCLOHEXANE-1,2-DIONE HYDROLASE"/>
    <property type="match status" value="1"/>
</dbReference>
<dbReference type="Proteomes" id="UP000323258">
    <property type="component" value="Unassembled WGS sequence"/>
</dbReference>
<evidence type="ECO:0000259" key="5">
    <source>
        <dbReference type="Pfam" id="PF02775"/>
    </source>
</evidence>
<dbReference type="CDD" id="cd02003">
    <property type="entry name" value="TPP_IolD"/>
    <property type="match status" value="1"/>
</dbReference>
<feature type="domain" description="Thiamine pyrophosphate enzyme TPP-binding" evidence="5">
    <location>
        <begin position="418"/>
        <end position="570"/>
    </location>
</feature>
<evidence type="ECO:0000259" key="6">
    <source>
        <dbReference type="Pfam" id="PF02776"/>
    </source>
</evidence>
<evidence type="ECO:0000256" key="3">
    <source>
        <dbReference type="RuleBase" id="RU362132"/>
    </source>
</evidence>
<evidence type="ECO:0000313" key="7">
    <source>
        <dbReference type="EMBL" id="TYR34050.1"/>
    </source>
</evidence>
<keyword evidence="7" id="KW-0378">Hydrolase</keyword>
<dbReference type="PROSITE" id="PS00187">
    <property type="entry name" value="TPP_ENZYMES"/>
    <property type="match status" value="1"/>
</dbReference>
<dbReference type="InterPro" id="IPR000399">
    <property type="entry name" value="TPP-bd_CS"/>
</dbReference>
<protein>
    <submittedName>
        <fullName evidence="7">3D-(3,5/4)-trihydroxycyclohexane-1,2-dione acylhydrolase (Decyclizing)</fullName>
        <ecNumber evidence="7">3.7.1.22</ecNumber>
    </submittedName>
</protein>
<dbReference type="CDD" id="cd07035">
    <property type="entry name" value="TPP_PYR_POX_like"/>
    <property type="match status" value="1"/>
</dbReference>
<dbReference type="InterPro" id="IPR029061">
    <property type="entry name" value="THDP-binding"/>
</dbReference>
<dbReference type="InterPro" id="IPR012000">
    <property type="entry name" value="Thiamin_PyroP_enz_cen_dom"/>
</dbReference>
<dbReference type="GO" id="GO:0019310">
    <property type="term" value="P:inositol catabolic process"/>
    <property type="evidence" value="ECO:0007669"/>
    <property type="project" value="InterPro"/>
</dbReference>
<dbReference type="InterPro" id="IPR012001">
    <property type="entry name" value="Thiamin_PyroP_enz_TPP-bd_dom"/>
</dbReference>
<dbReference type="PANTHER" id="PTHR18968">
    <property type="entry name" value="THIAMINE PYROPHOSPHATE ENZYMES"/>
    <property type="match status" value="1"/>
</dbReference>
<dbReference type="Gene3D" id="3.40.50.970">
    <property type="match status" value="2"/>
</dbReference>
<dbReference type="Pfam" id="PF00205">
    <property type="entry name" value="TPP_enzyme_M"/>
    <property type="match status" value="1"/>
</dbReference>
<name>A0A5D4H5F3_9HYPH</name>